<name>A0A6M0K5Y9_9GAMM</name>
<dbReference type="RefSeq" id="WP_164456524.1">
    <property type="nucleotide sequence ID" value="NZ_JAAIJQ010000170.1"/>
</dbReference>
<dbReference type="AlphaFoldDB" id="A0A6M0K5Y9"/>
<dbReference type="Proteomes" id="UP000483379">
    <property type="component" value="Unassembled WGS sequence"/>
</dbReference>
<accession>A0A6M0K5Y9</accession>
<gene>
    <name evidence="1" type="ORF">G3446_25745</name>
</gene>
<sequence>MQHDGTKLGIQSKRLKAGWDERYLTIAAARGAEDQATKDKHQGLEY</sequence>
<comment type="caution">
    <text evidence="1">The sequence shown here is derived from an EMBL/GenBank/DDBJ whole genome shotgun (WGS) entry which is preliminary data.</text>
</comment>
<reference evidence="1 2" key="1">
    <citation type="submission" date="2020-02" db="EMBL/GenBank/DDBJ databases">
        <title>Genome sequences of Thiorhodococcus mannitoliphagus and Thiorhodococcus minor, purple sulfur photosynthetic bacteria in the gammaproteobacterial family, Chromatiaceae.</title>
        <authorList>
            <person name="Aviles F.A."/>
            <person name="Meyer T.E."/>
            <person name="Kyndt J.A."/>
        </authorList>
    </citation>
    <scope>NUCLEOTIDE SEQUENCE [LARGE SCALE GENOMIC DNA]</scope>
    <source>
        <strain evidence="1 2">DSM 11518</strain>
    </source>
</reference>
<organism evidence="1 2">
    <name type="scientific">Thiorhodococcus minor</name>
    <dbReference type="NCBI Taxonomy" id="57489"/>
    <lineage>
        <taxon>Bacteria</taxon>
        <taxon>Pseudomonadati</taxon>
        <taxon>Pseudomonadota</taxon>
        <taxon>Gammaproteobacteria</taxon>
        <taxon>Chromatiales</taxon>
        <taxon>Chromatiaceae</taxon>
        <taxon>Thiorhodococcus</taxon>
    </lineage>
</organism>
<evidence type="ECO:0000313" key="2">
    <source>
        <dbReference type="Proteomes" id="UP000483379"/>
    </source>
</evidence>
<keyword evidence="2" id="KW-1185">Reference proteome</keyword>
<dbReference type="EMBL" id="JAAIJQ010000170">
    <property type="protein sequence ID" value="NEV65196.1"/>
    <property type="molecule type" value="Genomic_DNA"/>
</dbReference>
<protein>
    <submittedName>
        <fullName evidence="1">Uncharacterized protein</fullName>
    </submittedName>
</protein>
<proteinExistence type="predicted"/>
<evidence type="ECO:0000313" key="1">
    <source>
        <dbReference type="EMBL" id="NEV65196.1"/>
    </source>
</evidence>